<dbReference type="GO" id="GO:0000287">
    <property type="term" value="F:magnesium ion binding"/>
    <property type="evidence" value="ECO:0007669"/>
    <property type="project" value="InterPro"/>
</dbReference>
<dbReference type="InterPro" id="IPR011322">
    <property type="entry name" value="N-reg_PII-like_a/b"/>
</dbReference>
<organism evidence="2 3">
    <name type="scientific">Cymbomonas tetramitiformis</name>
    <dbReference type="NCBI Taxonomy" id="36881"/>
    <lineage>
        <taxon>Eukaryota</taxon>
        <taxon>Viridiplantae</taxon>
        <taxon>Chlorophyta</taxon>
        <taxon>Pyramimonadophyceae</taxon>
        <taxon>Pyramimonadales</taxon>
        <taxon>Pyramimonadaceae</taxon>
        <taxon>Cymbomonas</taxon>
    </lineage>
</organism>
<dbReference type="Proteomes" id="UP001190700">
    <property type="component" value="Unassembled WGS sequence"/>
</dbReference>
<proteinExistence type="predicted"/>
<dbReference type="InterPro" id="IPR015867">
    <property type="entry name" value="N-reg_PII/ATP_PRibTrfase_C"/>
</dbReference>
<dbReference type="GO" id="GO:0000105">
    <property type="term" value="P:L-histidine biosynthetic process"/>
    <property type="evidence" value="ECO:0007669"/>
    <property type="project" value="UniProtKB-KW"/>
</dbReference>
<evidence type="ECO:0000259" key="1">
    <source>
        <dbReference type="Pfam" id="PF08029"/>
    </source>
</evidence>
<dbReference type="Pfam" id="PF08029">
    <property type="entry name" value="HisG_C"/>
    <property type="match status" value="1"/>
</dbReference>
<comment type="caution">
    <text evidence="2">The sequence shown here is derived from an EMBL/GenBank/DDBJ whole genome shotgun (WGS) entry which is preliminary data.</text>
</comment>
<dbReference type="EMBL" id="LGRX02035283">
    <property type="protein sequence ID" value="KAK3235485.1"/>
    <property type="molecule type" value="Genomic_DNA"/>
</dbReference>
<dbReference type="InterPro" id="IPR013115">
    <property type="entry name" value="HisG_C"/>
</dbReference>
<name>A0AAE0BGG4_9CHLO</name>
<dbReference type="InterPro" id="IPR001348">
    <property type="entry name" value="ATP_PRibTrfase_HisG"/>
</dbReference>
<feature type="domain" description="Histidine biosynthesis HisG C-terminal" evidence="1">
    <location>
        <begin position="5"/>
        <end position="75"/>
    </location>
</feature>
<dbReference type="GO" id="GO:0005737">
    <property type="term" value="C:cytoplasm"/>
    <property type="evidence" value="ECO:0007669"/>
    <property type="project" value="InterPro"/>
</dbReference>
<dbReference type="SUPFAM" id="SSF54913">
    <property type="entry name" value="GlnB-like"/>
    <property type="match status" value="1"/>
</dbReference>
<gene>
    <name evidence="2" type="ORF">CYMTET_54318</name>
</gene>
<dbReference type="PANTHER" id="PTHR21403">
    <property type="entry name" value="ATP PHOSPHORIBOSYLTRANSFERASE ATP-PRTASE"/>
    <property type="match status" value="1"/>
</dbReference>
<dbReference type="PANTHER" id="PTHR21403:SF8">
    <property type="entry name" value="ATP PHOSPHORIBOSYLTRANSFERASE"/>
    <property type="match status" value="1"/>
</dbReference>
<accession>A0AAE0BGG4</accession>
<dbReference type="Gene3D" id="3.30.70.120">
    <property type="match status" value="1"/>
</dbReference>
<keyword evidence="3" id="KW-1185">Reference proteome</keyword>
<reference evidence="2 3" key="1">
    <citation type="journal article" date="2015" name="Genome Biol. Evol.">
        <title>Comparative Genomics of a Bacterivorous Green Alga Reveals Evolutionary Causalities and Consequences of Phago-Mixotrophic Mode of Nutrition.</title>
        <authorList>
            <person name="Burns J.A."/>
            <person name="Paasch A."/>
            <person name="Narechania A."/>
            <person name="Kim E."/>
        </authorList>
    </citation>
    <scope>NUCLEOTIDE SEQUENCE [LARGE SCALE GENOMIC DNA]</scope>
    <source>
        <strain evidence="2 3">PLY_AMNH</strain>
    </source>
</reference>
<dbReference type="GO" id="GO:0003879">
    <property type="term" value="F:ATP phosphoribosyltransferase activity"/>
    <property type="evidence" value="ECO:0007669"/>
    <property type="project" value="UniProtKB-EC"/>
</dbReference>
<evidence type="ECO:0000313" key="3">
    <source>
        <dbReference type="Proteomes" id="UP001190700"/>
    </source>
</evidence>
<evidence type="ECO:0000313" key="2">
    <source>
        <dbReference type="EMBL" id="KAK3235485.1"/>
    </source>
</evidence>
<protein>
    <recommendedName>
        <fullName evidence="1">Histidine biosynthesis HisG C-terminal domain-containing protein</fullName>
    </recommendedName>
</protein>
<sequence length="108" mass="12103">MRGESQEDVARIILDSDPLLGGLQGPTVSRVFTRQGDVITDGAFYAITIMIPKDDLYRSIKQIRKLGGSGVIVSPCTYVYEEEPERWTSLLKELGIEDYDEFVNSIES</sequence>
<dbReference type="AlphaFoldDB" id="A0AAE0BGG4"/>